<evidence type="ECO:0000313" key="1">
    <source>
        <dbReference type="EMBL" id="GIY27505.1"/>
    </source>
</evidence>
<reference evidence="1 2" key="1">
    <citation type="submission" date="2021-06" db="EMBL/GenBank/DDBJ databases">
        <title>Caerostris extrusa draft genome.</title>
        <authorList>
            <person name="Kono N."/>
            <person name="Arakawa K."/>
        </authorList>
    </citation>
    <scope>NUCLEOTIDE SEQUENCE [LARGE SCALE GENOMIC DNA]</scope>
</reference>
<comment type="caution">
    <text evidence="1">The sequence shown here is derived from an EMBL/GenBank/DDBJ whole genome shotgun (WGS) entry which is preliminary data.</text>
</comment>
<dbReference type="AlphaFoldDB" id="A0AAV4S1E4"/>
<proteinExistence type="predicted"/>
<dbReference type="Proteomes" id="UP001054945">
    <property type="component" value="Unassembled WGS sequence"/>
</dbReference>
<protein>
    <submittedName>
        <fullName evidence="1">Uncharacterized protein</fullName>
    </submittedName>
</protein>
<evidence type="ECO:0000313" key="2">
    <source>
        <dbReference type="Proteomes" id="UP001054945"/>
    </source>
</evidence>
<name>A0AAV4S1E4_CAEEX</name>
<sequence length="103" mass="12159">MQVISTVYLSEIDSSYGVHCIYKFENRAVIATKYYGLLSGVINIYDVHRFRYWTNYTDNSFLVRDVFGKGVLEFLLTVQNFDFKNISEFIEDIFQYSYSSPMI</sequence>
<gene>
    <name evidence="1" type="ORF">CEXT_473231</name>
</gene>
<keyword evidence="2" id="KW-1185">Reference proteome</keyword>
<organism evidence="1 2">
    <name type="scientific">Caerostris extrusa</name>
    <name type="common">Bark spider</name>
    <name type="synonym">Caerostris bankana</name>
    <dbReference type="NCBI Taxonomy" id="172846"/>
    <lineage>
        <taxon>Eukaryota</taxon>
        <taxon>Metazoa</taxon>
        <taxon>Ecdysozoa</taxon>
        <taxon>Arthropoda</taxon>
        <taxon>Chelicerata</taxon>
        <taxon>Arachnida</taxon>
        <taxon>Araneae</taxon>
        <taxon>Araneomorphae</taxon>
        <taxon>Entelegynae</taxon>
        <taxon>Araneoidea</taxon>
        <taxon>Araneidae</taxon>
        <taxon>Caerostris</taxon>
    </lineage>
</organism>
<dbReference type="EMBL" id="BPLR01008825">
    <property type="protein sequence ID" value="GIY27505.1"/>
    <property type="molecule type" value="Genomic_DNA"/>
</dbReference>
<accession>A0AAV4S1E4</accession>